<organism evidence="1 2">
    <name type="scientific">Mycobacterium numidiamassiliense</name>
    <dbReference type="NCBI Taxonomy" id="1841861"/>
    <lineage>
        <taxon>Bacteria</taxon>
        <taxon>Bacillati</taxon>
        <taxon>Actinomycetota</taxon>
        <taxon>Actinomycetes</taxon>
        <taxon>Mycobacteriales</taxon>
        <taxon>Mycobacteriaceae</taxon>
        <taxon>Mycobacterium</taxon>
    </lineage>
</organism>
<keyword evidence="2" id="KW-1185">Reference proteome</keyword>
<evidence type="ECO:0000313" key="1">
    <source>
        <dbReference type="EMBL" id="SPM41937.1"/>
    </source>
</evidence>
<dbReference type="OrthoDB" id="4204970at2"/>
<dbReference type="AlphaFoldDB" id="A0A2U3PDV4"/>
<dbReference type="STRING" id="1841861.GCA_900157365_02474"/>
<gene>
    <name evidence="1" type="ORF">MNAB215_4154</name>
</gene>
<name>A0A2U3PDV4_9MYCO</name>
<proteinExistence type="predicted"/>
<evidence type="ECO:0000313" key="2">
    <source>
        <dbReference type="Proteomes" id="UP000240424"/>
    </source>
</evidence>
<dbReference type="Proteomes" id="UP000240424">
    <property type="component" value="Unassembled WGS sequence"/>
</dbReference>
<sequence length="269" mass="29342">MAELVDLYSKGIKRELKNYWAAWLPSTRWSVGDVGTLNGYVFEKVGTLTELGMKYYAESDDNASPLDISSGSNVALSFKSSGETNAAFSYVAEADAGLKIDFGSKGAFVIQAPETFESALADRPNLQFQIRRAYAERRWEKDWLVVTRLIKAPSATVLISKSVDASLELSAKANLSGVVAALGSAKAGLAVKYQKGDTISIIGGQNITPLFQLSRLKTAIFDEPKLLIKSARASDPSIFRLNPDLARDDDTVRDSLVFETLSDDELLEK</sequence>
<dbReference type="EMBL" id="FUEZ01000004">
    <property type="protein sequence ID" value="SPM41937.1"/>
    <property type="molecule type" value="Genomic_DNA"/>
</dbReference>
<accession>A0A2U3PDV4</accession>
<protein>
    <submittedName>
        <fullName evidence="1">Uncharacterized protein</fullName>
    </submittedName>
</protein>
<reference evidence="1 2" key="1">
    <citation type="submission" date="2017-01" db="EMBL/GenBank/DDBJ databases">
        <authorList>
            <consortium name="Urmite Genomes"/>
        </authorList>
    </citation>
    <scope>NUCLEOTIDE SEQUENCE [LARGE SCALE GENOMIC DNA]</scope>
    <source>
        <strain evidence="1 2">AB215</strain>
    </source>
</reference>
<dbReference type="RefSeq" id="WP_131829153.1">
    <property type="nucleotide sequence ID" value="NZ_FUEZ01000004.1"/>
</dbReference>